<name>A0A2H1VGV7_SPOFR</name>
<dbReference type="EMBL" id="ODYU01002254">
    <property type="protein sequence ID" value="SOQ39494.1"/>
    <property type="molecule type" value="Genomic_DNA"/>
</dbReference>
<evidence type="ECO:0000313" key="1">
    <source>
        <dbReference type="EMBL" id="SOQ39494.1"/>
    </source>
</evidence>
<dbReference type="GeneID" id="126912898"/>
<dbReference type="OrthoDB" id="7294846at2759"/>
<evidence type="ECO:0000313" key="3">
    <source>
        <dbReference type="RefSeq" id="XP_050563242.1"/>
    </source>
</evidence>
<evidence type="ECO:0000313" key="2">
    <source>
        <dbReference type="Proteomes" id="UP000829999"/>
    </source>
</evidence>
<organism evidence="1">
    <name type="scientific">Spodoptera frugiperda</name>
    <name type="common">Fall armyworm</name>
    <dbReference type="NCBI Taxonomy" id="7108"/>
    <lineage>
        <taxon>Eukaryota</taxon>
        <taxon>Metazoa</taxon>
        <taxon>Ecdysozoa</taxon>
        <taxon>Arthropoda</taxon>
        <taxon>Hexapoda</taxon>
        <taxon>Insecta</taxon>
        <taxon>Pterygota</taxon>
        <taxon>Neoptera</taxon>
        <taxon>Endopterygota</taxon>
        <taxon>Lepidoptera</taxon>
        <taxon>Glossata</taxon>
        <taxon>Ditrysia</taxon>
        <taxon>Noctuoidea</taxon>
        <taxon>Noctuidae</taxon>
        <taxon>Amphipyrinae</taxon>
        <taxon>Spodoptera</taxon>
    </lineage>
</organism>
<protein>
    <submittedName>
        <fullName evidence="1">SFRICE_002684</fullName>
    </submittedName>
    <submittedName>
        <fullName evidence="3">Uncharacterized protein LOC126912898</fullName>
    </submittedName>
</protein>
<reference evidence="1" key="1">
    <citation type="submission" date="2016-07" db="EMBL/GenBank/DDBJ databases">
        <authorList>
            <person name="Bretaudeau A."/>
        </authorList>
    </citation>
    <scope>NUCLEOTIDE SEQUENCE</scope>
    <source>
        <strain evidence="1">Rice</strain>
        <tissue evidence="1">Whole body</tissue>
    </source>
</reference>
<gene>
    <name evidence="3" type="primary">LOC126912898</name>
    <name evidence="1" type="ORF">SFRICE_002684</name>
</gene>
<dbReference type="AlphaFoldDB" id="A0A2H1VGV7"/>
<proteinExistence type="predicted"/>
<reference evidence="3" key="2">
    <citation type="submission" date="2025-04" db="UniProtKB">
        <authorList>
            <consortium name="RefSeq"/>
        </authorList>
    </citation>
    <scope>IDENTIFICATION</scope>
    <source>
        <tissue evidence="3">Whole larval tissue</tissue>
    </source>
</reference>
<accession>A0A2H1VGV7</accession>
<dbReference type="Proteomes" id="UP000829999">
    <property type="component" value="Chromosome 31"/>
</dbReference>
<dbReference type="RefSeq" id="XP_050563242.1">
    <property type="nucleotide sequence ID" value="XM_050707285.1"/>
</dbReference>
<keyword evidence="2" id="KW-1185">Reference proteome</keyword>
<sequence length="205" mass="23057">MGRNTLAILRMMWQNVVSQKYGTGTEPLELRLLKQRLANVSCKCYKHYSSRGSFEPSNDTLQTVHRMKDCGTQAERVISLDARSTFPERYIKDALCPTCSMTLNLLRGGAVKVLKDQECETTPAMFYCDKCIGHKDSTGEAPGILSPTQRKRLHPERVTFRDVPYQRCVEASSKPLSGNGCVCLEDFINSIRPPLPPLIRVGNKM</sequence>